<dbReference type="InterPro" id="IPR019821">
    <property type="entry name" value="Kinesin_motor_CS"/>
</dbReference>
<dbReference type="PRINTS" id="PR00380">
    <property type="entry name" value="KINESINHEAVY"/>
</dbReference>
<keyword evidence="8" id="KW-1185">Reference proteome</keyword>
<feature type="region of interest" description="Disordered" evidence="5">
    <location>
        <begin position="659"/>
        <end position="681"/>
    </location>
</feature>
<keyword evidence="1 3" id="KW-0547">Nucleotide-binding</keyword>
<evidence type="ECO:0000313" key="8">
    <source>
        <dbReference type="Proteomes" id="UP000623467"/>
    </source>
</evidence>
<dbReference type="Gene3D" id="3.40.850.10">
    <property type="entry name" value="Kinesin motor domain"/>
    <property type="match status" value="1"/>
</dbReference>
<dbReference type="EMBL" id="JACAZH010000001">
    <property type="protein sequence ID" value="KAF7376655.1"/>
    <property type="molecule type" value="Genomic_DNA"/>
</dbReference>
<dbReference type="Pfam" id="PF00225">
    <property type="entry name" value="Kinesin"/>
    <property type="match status" value="1"/>
</dbReference>
<evidence type="ECO:0000256" key="1">
    <source>
        <dbReference type="ARBA" id="ARBA00022741"/>
    </source>
</evidence>
<dbReference type="GO" id="GO:0016887">
    <property type="term" value="F:ATP hydrolysis activity"/>
    <property type="evidence" value="ECO:0007669"/>
    <property type="project" value="TreeGrafter"/>
</dbReference>
<dbReference type="InterPro" id="IPR027640">
    <property type="entry name" value="Kinesin-like_fam"/>
</dbReference>
<name>A0A8H6ZJG9_9AGAR</name>
<dbReference type="GO" id="GO:0005874">
    <property type="term" value="C:microtubule"/>
    <property type="evidence" value="ECO:0007669"/>
    <property type="project" value="UniProtKB-KW"/>
</dbReference>
<dbReference type="GO" id="GO:0005524">
    <property type="term" value="F:ATP binding"/>
    <property type="evidence" value="ECO:0007669"/>
    <property type="project" value="UniProtKB-UniRule"/>
</dbReference>
<sequence>MATSATFTTTHLSTFRTILDDWNENKLKAGATKGFLVPLAELQQSPPNKDALKDVVVAFRTRPPLPNEAADKFHVDADAKDAPVDEEGQVPVVEYCPGITLTSAEPGVFVAHVPGMKWSGPTLTHKSYEADLAFGPDIDNEEVYQRTVVANDMLSLVLSGGVGCILAYGQTGSGKTFTMESIEHRVARDLFEHARVVGKRLLLAQGADSAAETGDIFEFNVTFLELLGKHASDLLESTEEVDERGNPVRTEISVREDKVGNVRPNLISTAVRTSAELEELINKALSHRRTSATLRNATSSRSHAMLTISIKNTLLPYADEGQLILVDLAGSERHEDSKDHDKQRMEEARDNNKSLMNLKECVRAKAKMAAEDGFVHIPWRSNKLTMLLKPIFDIESRQPSKAMIIAHVSPHIQDSVHSYAALFYYILLCNANSRTNTLSYAAPFKTVPPKPRGPAPYDAEDPRTWDHSKTVEWLTAQFTKAALKRRQADYNVKAKAAQLAGKKLKPLEPPAPGTLDIGVDVLVICPPGSTAKNLGMLYTPQFVERCLAARAGKLWEVDALKNVAVDVAGNLFYLILTAKTRKRKEIMKSRKKLFVEDTYGEAPRKLTEYDEEEFLEAQIFYGTDWQKIIMAAHRKCKEEGNDWEKEYSKTTDEMMEKFRAHKATEREEKAAEGETEVSHDD</sequence>
<gene>
    <name evidence="7" type="ORF">MSAN_00082300</name>
</gene>
<keyword evidence="3 4" id="KW-0505">Motor protein</keyword>
<dbReference type="InterPro" id="IPR036961">
    <property type="entry name" value="Kinesin_motor_dom_sf"/>
</dbReference>
<reference evidence="7" key="1">
    <citation type="submission" date="2020-05" db="EMBL/GenBank/DDBJ databases">
        <title>Mycena genomes resolve the evolution of fungal bioluminescence.</title>
        <authorList>
            <person name="Tsai I.J."/>
        </authorList>
    </citation>
    <scope>NUCLEOTIDE SEQUENCE</scope>
    <source>
        <strain evidence="7">160909Yilan</strain>
    </source>
</reference>
<dbReference type="SMART" id="SM00129">
    <property type="entry name" value="KISc"/>
    <property type="match status" value="1"/>
</dbReference>
<keyword evidence="2 3" id="KW-0067">ATP-binding</keyword>
<evidence type="ECO:0000256" key="2">
    <source>
        <dbReference type="ARBA" id="ARBA00022840"/>
    </source>
</evidence>
<feature type="domain" description="Kinesin motor" evidence="6">
    <location>
        <begin position="54"/>
        <end position="447"/>
    </location>
</feature>
<evidence type="ECO:0000313" key="7">
    <source>
        <dbReference type="EMBL" id="KAF7376655.1"/>
    </source>
</evidence>
<dbReference type="InterPro" id="IPR001752">
    <property type="entry name" value="Kinesin_motor_dom"/>
</dbReference>
<protein>
    <recommendedName>
        <fullName evidence="4">Kinesin-like protein</fullName>
    </recommendedName>
</protein>
<keyword evidence="4" id="KW-0493">Microtubule</keyword>
<dbReference type="Proteomes" id="UP000623467">
    <property type="component" value="Unassembled WGS sequence"/>
</dbReference>
<feature type="binding site" evidence="3">
    <location>
        <begin position="169"/>
        <end position="176"/>
    </location>
    <ligand>
        <name>ATP</name>
        <dbReference type="ChEBI" id="CHEBI:30616"/>
    </ligand>
</feature>
<evidence type="ECO:0000256" key="3">
    <source>
        <dbReference type="PROSITE-ProRule" id="PRU00283"/>
    </source>
</evidence>
<feature type="region of interest" description="Disordered" evidence="5">
    <location>
        <begin position="332"/>
        <end position="351"/>
    </location>
</feature>
<dbReference type="GO" id="GO:0005871">
    <property type="term" value="C:kinesin complex"/>
    <property type="evidence" value="ECO:0007669"/>
    <property type="project" value="TreeGrafter"/>
</dbReference>
<dbReference type="InterPro" id="IPR027417">
    <property type="entry name" value="P-loop_NTPase"/>
</dbReference>
<dbReference type="GO" id="GO:0007018">
    <property type="term" value="P:microtubule-based movement"/>
    <property type="evidence" value="ECO:0007669"/>
    <property type="project" value="InterPro"/>
</dbReference>
<dbReference type="OrthoDB" id="3176171at2759"/>
<organism evidence="7 8">
    <name type="scientific">Mycena sanguinolenta</name>
    <dbReference type="NCBI Taxonomy" id="230812"/>
    <lineage>
        <taxon>Eukaryota</taxon>
        <taxon>Fungi</taxon>
        <taxon>Dikarya</taxon>
        <taxon>Basidiomycota</taxon>
        <taxon>Agaricomycotina</taxon>
        <taxon>Agaricomycetes</taxon>
        <taxon>Agaricomycetidae</taxon>
        <taxon>Agaricales</taxon>
        <taxon>Marasmiineae</taxon>
        <taxon>Mycenaceae</taxon>
        <taxon>Mycena</taxon>
    </lineage>
</organism>
<evidence type="ECO:0000256" key="4">
    <source>
        <dbReference type="RuleBase" id="RU000394"/>
    </source>
</evidence>
<dbReference type="PROSITE" id="PS50067">
    <property type="entry name" value="KINESIN_MOTOR_2"/>
    <property type="match status" value="1"/>
</dbReference>
<dbReference type="AlphaFoldDB" id="A0A8H6ZJG9"/>
<dbReference type="PANTHER" id="PTHR24115">
    <property type="entry name" value="KINESIN-RELATED"/>
    <property type="match status" value="1"/>
</dbReference>
<dbReference type="PROSITE" id="PS00411">
    <property type="entry name" value="KINESIN_MOTOR_1"/>
    <property type="match status" value="1"/>
</dbReference>
<comment type="similarity">
    <text evidence="3 4">Belongs to the TRAFAC class myosin-kinesin ATPase superfamily. Kinesin family.</text>
</comment>
<accession>A0A8H6ZJG9</accession>
<evidence type="ECO:0000256" key="5">
    <source>
        <dbReference type="SAM" id="MobiDB-lite"/>
    </source>
</evidence>
<dbReference type="GO" id="GO:0003777">
    <property type="term" value="F:microtubule motor activity"/>
    <property type="evidence" value="ECO:0007669"/>
    <property type="project" value="InterPro"/>
</dbReference>
<comment type="caution">
    <text evidence="7">The sequence shown here is derived from an EMBL/GenBank/DDBJ whole genome shotgun (WGS) entry which is preliminary data.</text>
</comment>
<evidence type="ECO:0000259" key="6">
    <source>
        <dbReference type="PROSITE" id="PS50067"/>
    </source>
</evidence>
<dbReference type="GO" id="GO:0008017">
    <property type="term" value="F:microtubule binding"/>
    <property type="evidence" value="ECO:0007669"/>
    <property type="project" value="InterPro"/>
</dbReference>
<dbReference type="SUPFAM" id="SSF52540">
    <property type="entry name" value="P-loop containing nucleoside triphosphate hydrolases"/>
    <property type="match status" value="1"/>
</dbReference>
<proteinExistence type="inferred from homology"/>